<protein>
    <recommendedName>
        <fullName evidence="6">TF-B3 domain-containing protein</fullName>
    </recommendedName>
</protein>
<keyword evidence="3" id="KW-0804">Transcription</keyword>
<keyword evidence="4" id="KW-0539">Nucleus</keyword>
<dbReference type="InterPro" id="IPR044837">
    <property type="entry name" value="REM16-like"/>
</dbReference>
<dbReference type="AlphaFoldDB" id="A0A8T0GXG1"/>
<keyword evidence="1" id="KW-0805">Transcription regulation</keyword>
<dbReference type="PROSITE" id="PS50863">
    <property type="entry name" value="B3"/>
    <property type="match status" value="2"/>
</dbReference>
<gene>
    <name evidence="7" type="ORF">KC19_9G146200</name>
</gene>
<organism evidence="7 8">
    <name type="scientific">Ceratodon purpureus</name>
    <name type="common">Fire moss</name>
    <name type="synonym">Dicranum purpureum</name>
    <dbReference type="NCBI Taxonomy" id="3225"/>
    <lineage>
        <taxon>Eukaryota</taxon>
        <taxon>Viridiplantae</taxon>
        <taxon>Streptophyta</taxon>
        <taxon>Embryophyta</taxon>
        <taxon>Bryophyta</taxon>
        <taxon>Bryophytina</taxon>
        <taxon>Bryopsida</taxon>
        <taxon>Dicranidae</taxon>
        <taxon>Pseudoditrichales</taxon>
        <taxon>Ditrichaceae</taxon>
        <taxon>Ceratodon</taxon>
    </lineage>
</organism>
<name>A0A8T0GXG1_CERPU</name>
<evidence type="ECO:0000256" key="4">
    <source>
        <dbReference type="ARBA" id="ARBA00023242"/>
    </source>
</evidence>
<feature type="domain" description="TF-B3" evidence="6">
    <location>
        <begin position="287"/>
        <end position="384"/>
    </location>
</feature>
<feature type="region of interest" description="Disordered" evidence="5">
    <location>
        <begin position="262"/>
        <end position="281"/>
    </location>
</feature>
<dbReference type="Proteomes" id="UP000822688">
    <property type="component" value="Chromosome 9"/>
</dbReference>
<evidence type="ECO:0000256" key="5">
    <source>
        <dbReference type="SAM" id="MobiDB-lite"/>
    </source>
</evidence>
<dbReference type="GO" id="GO:0003677">
    <property type="term" value="F:DNA binding"/>
    <property type="evidence" value="ECO:0007669"/>
    <property type="project" value="UniProtKB-KW"/>
</dbReference>
<evidence type="ECO:0000256" key="1">
    <source>
        <dbReference type="ARBA" id="ARBA00023015"/>
    </source>
</evidence>
<keyword evidence="2" id="KW-0238">DNA-binding</keyword>
<dbReference type="PANTHER" id="PTHR31391">
    <property type="entry name" value="B3 DOMAIN-CONTAINING PROTEIN OS11G0197600-RELATED"/>
    <property type="match status" value="1"/>
</dbReference>
<feature type="region of interest" description="Disordered" evidence="5">
    <location>
        <begin position="388"/>
        <end position="437"/>
    </location>
</feature>
<dbReference type="Gene3D" id="2.40.330.10">
    <property type="entry name" value="DNA-binding pseudobarrel domain"/>
    <property type="match status" value="2"/>
</dbReference>
<accession>A0A8T0GXG1</accession>
<dbReference type="CDD" id="cd10017">
    <property type="entry name" value="B3_DNA"/>
    <property type="match status" value="2"/>
</dbReference>
<feature type="compositionally biased region" description="Basic and acidic residues" evidence="5">
    <location>
        <begin position="404"/>
        <end position="416"/>
    </location>
</feature>
<dbReference type="InterPro" id="IPR015300">
    <property type="entry name" value="DNA-bd_pseudobarrel_sf"/>
</dbReference>
<dbReference type="EMBL" id="CM026430">
    <property type="protein sequence ID" value="KAG0562438.1"/>
    <property type="molecule type" value="Genomic_DNA"/>
</dbReference>
<dbReference type="SMART" id="SM01019">
    <property type="entry name" value="B3"/>
    <property type="match status" value="2"/>
</dbReference>
<sequence>MARFRKCPRSCAQGKSCKWINKMLQQVPPLKCPYFLKNVSSFMLWQPRNPCPRLEVPSDFVQAHNDKFNEMVEVKGPCKSTWFMRVNILICKHRRVMFDRGWRSFVNELALNKGDHLLFVLTAFSKFKVYVFDELGIRKKTSDFPETIGTCYIQGTTGERAPALSLATPGQRPLKQSFIWPNEREYPRQDANTFHELPNQAEHNLWDEDTAEVSSELWKRKLRDRGSLAGPVVVELSDDLECEEANESEDIWKESEVQSEEASSFQFSQRTEPKKPSKPPHFIKRVPAISLKYESGMSCTHLEVPATFSQRYDGLFKDQITLQGPTGRIWKVICQTTIQQQYKRVKLRDGWMNFAEDNMLRLHDQLLFTHIAEGQFLVQIVQKGHCRRGRPRLHRPDYNPAFSGRKEHEDGARKNSVDQMVTPEEPTPPFQQPDINKDPLKNRIYMLQQQILAQKRAVHKQVENRCTGRRGRMEWGLGHS</sequence>
<reference evidence="7" key="1">
    <citation type="submission" date="2020-06" db="EMBL/GenBank/DDBJ databases">
        <title>WGS assembly of Ceratodon purpureus strain R40.</title>
        <authorList>
            <person name="Carey S.B."/>
            <person name="Jenkins J."/>
            <person name="Shu S."/>
            <person name="Lovell J.T."/>
            <person name="Sreedasyam A."/>
            <person name="Maumus F."/>
            <person name="Tiley G.P."/>
            <person name="Fernandez-Pozo N."/>
            <person name="Barry K."/>
            <person name="Chen C."/>
            <person name="Wang M."/>
            <person name="Lipzen A."/>
            <person name="Daum C."/>
            <person name="Saski C.A."/>
            <person name="Payton A.C."/>
            <person name="Mcbreen J.C."/>
            <person name="Conrad R.E."/>
            <person name="Kollar L.M."/>
            <person name="Olsson S."/>
            <person name="Huttunen S."/>
            <person name="Landis J.B."/>
            <person name="Wickett N.J."/>
            <person name="Johnson M.G."/>
            <person name="Rensing S.A."/>
            <person name="Grimwood J."/>
            <person name="Schmutz J."/>
            <person name="Mcdaniel S.F."/>
        </authorList>
    </citation>
    <scope>NUCLEOTIDE SEQUENCE</scope>
    <source>
        <strain evidence="7">R40</strain>
    </source>
</reference>
<dbReference type="PANTHER" id="PTHR31391:SF106">
    <property type="entry name" value="B3 DOMAIN-CONTAINING PROTEIN OS01G0723500"/>
    <property type="match status" value="1"/>
</dbReference>
<dbReference type="InterPro" id="IPR003340">
    <property type="entry name" value="B3_DNA-bd"/>
</dbReference>
<comment type="caution">
    <text evidence="7">The sequence shown here is derived from an EMBL/GenBank/DDBJ whole genome shotgun (WGS) entry which is preliminary data.</text>
</comment>
<dbReference type="Pfam" id="PF02362">
    <property type="entry name" value="B3"/>
    <property type="match status" value="2"/>
</dbReference>
<keyword evidence="8" id="KW-1185">Reference proteome</keyword>
<evidence type="ECO:0000256" key="3">
    <source>
        <dbReference type="ARBA" id="ARBA00023163"/>
    </source>
</evidence>
<proteinExistence type="predicted"/>
<evidence type="ECO:0000256" key="2">
    <source>
        <dbReference type="ARBA" id="ARBA00023125"/>
    </source>
</evidence>
<evidence type="ECO:0000259" key="6">
    <source>
        <dbReference type="PROSITE" id="PS50863"/>
    </source>
</evidence>
<feature type="domain" description="TF-B3" evidence="6">
    <location>
        <begin position="39"/>
        <end position="135"/>
    </location>
</feature>
<evidence type="ECO:0000313" key="7">
    <source>
        <dbReference type="EMBL" id="KAG0562438.1"/>
    </source>
</evidence>
<evidence type="ECO:0000313" key="8">
    <source>
        <dbReference type="Proteomes" id="UP000822688"/>
    </source>
</evidence>
<dbReference type="SUPFAM" id="SSF101936">
    <property type="entry name" value="DNA-binding pseudobarrel domain"/>
    <property type="match status" value="2"/>
</dbReference>